<gene>
    <name evidence="1" type="ORF">AVEN_245495_1</name>
</gene>
<evidence type="ECO:0000313" key="2">
    <source>
        <dbReference type="Proteomes" id="UP000499080"/>
    </source>
</evidence>
<comment type="caution">
    <text evidence="1">The sequence shown here is derived from an EMBL/GenBank/DDBJ whole genome shotgun (WGS) entry which is preliminary data.</text>
</comment>
<keyword evidence="2" id="KW-1185">Reference proteome</keyword>
<name>A0A4Y2D5Q6_ARAVE</name>
<accession>A0A4Y2D5Q6</accession>
<organism evidence="1 2">
    <name type="scientific">Araneus ventricosus</name>
    <name type="common">Orbweaver spider</name>
    <name type="synonym">Epeira ventricosa</name>
    <dbReference type="NCBI Taxonomy" id="182803"/>
    <lineage>
        <taxon>Eukaryota</taxon>
        <taxon>Metazoa</taxon>
        <taxon>Ecdysozoa</taxon>
        <taxon>Arthropoda</taxon>
        <taxon>Chelicerata</taxon>
        <taxon>Arachnida</taxon>
        <taxon>Araneae</taxon>
        <taxon>Araneomorphae</taxon>
        <taxon>Entelegynae</taxon>
        <taxon>Araneoidea</taxon>
        <taxon>Araneidae</taxon>
        <taxon>Araneus</taxon>
    </lineage>
</organism>
<evidence type="ECO:0000313" key="1">
    <source>
        <dbReference type="EMBL" id="GBM12102.1"/>
    </source>
</evidence>
<dbReference type="EMBL" id="BGPR01000308">
    <property type="protein sequence ID" value="GBM12102.1"/>
    <property type="molecule type" value="Genomic_DNA"/>
</dbReference>
<dbReference type="AlphaFoldDB" id="A0A4Y2D5Q6"/>
<reference evidence="1 2" key="1">
    <citation type="journal article" date="2019" name="Sci. Rep.">
        <title>Orb-weaving spider Araneus ventricosus genome elucidates the spidroin gene catalogue.</title>
        <authorList>
            <person name="Kono N."/>
            <person name="Nakamura H."/>
            <person name="Ohtoshi R."/>
            <person name="Moran D.A.P."/>
            <person name="Shinohara A."/>
            <person name="Yoshida Y."/>
            <person name="Fujiwara M."/>
            <person name="Mori M."/>
            <person name="Tomita M."/>
            <person name="Arakawa K."/>
        </authorList>
    </citation>
    <scope>NUCLEOTIDE SEQUENCE [LARGE SCALE GENOMIC DNA]</scope>
</reference>
<protein>
    <submittedName>
        <fullName evidence="1">Uncharacterized protein</fullName>
    </submittedName>
</protein>
<proteinExistence type="predicted"/>
<sequence length="124" mass="14290">MGLEKRGIFLEFGQCQLSLWFLKGALYLKEGLGRSRILSSLYFSGLRNKRVDGLRHLTSTEHGSEEECYRSSDCVFNQRYSNTGRLTCALAINCSLRLDNFITSPWLDMLYQKVLETPPCHYLI</sequence>
<dbReference type="Proteomes" id="UP000499080">
    <property type="component" value="Unassembled WGS sequence"/>
</dbReference>